<evidence type="ECO:0000313" key="1">
    <source>
        <dbReference type="EMBL" id="CAG5109522.1"/>
    </source>
</evidence>
<organism evidence="1 2">
    <name type="scientific">Cotesia congregata</name>
    <name type="common">Parasitoid wasp</name>
    <name type="synonym">Apanteles congregatus</name>
    <dbReference type="NCBI Taxonomy" id="51543"/>
    <lineage>
        <taxon>Eukaryota</taxon>
        <taxon>Metazoa</taxon>
        <taxon>Ecdysozoa</taxon>
        <taxon>Arthropoda</taxon>
        <taxon>Hexapoda</taxon>
        <taxon>Insecta</taxon>
        <taxon>Pterygota</taxon>
        <taxon>Neoptera</taxon>
        <taxon>Endopterygota</taxon>
        <taxon>Hymenoptera</taxon>
        <taxon>Apocrita</taxon>
        <taxon>Ichneumonoidea</taxon>
        <taxon>Braconidae</taxon>
        <taxon>Microgastrinae</taxon>
        <taxon>Cotesia</taxon>
    </lineage>
</organism>
<accession>A0A8J2MU30</accession>
<dbReference type="AlphaFoldDB" id="A0A8J2MU30"/>
<comment type="caution">
    <text evidence="1">The sequence shown here is derived from an EMBL/GenBank/DDBJ whole genome shotgun (WGS) entry which is preliminary data.</text>
</comment>
<sequence length="49" mass="5063">VSVSYVAQLDIVKSGMLALENDALVSLSGIEALGLMSNRLATVGEKSLV</sequence>
<reference evidence="1" key="1">
    <citation type="submission" date="2021-04" db="EMBL/GenBank/DDBJ databases">
        <authorList>
            <person name="Chebbi M.A.C M."/>
        </authorList>
    </citation>
    <scope>NUCLEOTIDE SEQUENCE</scope>
</reference>
<feature type="non-terminal residue" evidence="1">
    <location>
        <position position="1"/>
    </location>
</feature>
<dbReference type="EMBL" id="CAJNRD030001449">
    <property type="protein sequence ID" value="CAG5109522.1"/>
    <property type="molecule type" value="Genomic_DNA"/>
</dbReference>
<dbReference type="OrthoDB" id="8185660at2759"/>
<protein>
    <submittedName>
        <fullName evidence="1">Uncharacterized protein</fullName>
    </submittedName>
</protein>
<proteinExistence type="predicted"/>
<keyword evidence="2" id="KW-1185">Reference proteome</keyword>
<gene>
    <name evidence="1" type="ORF">HICCMSTLAB_LOCUS14041</name>
</gene>
<evidence type="ECO:0000313" key="2">
    <source>
        <dbReference type="Proteomes" id="UP000786811"/>
    </source>
</evidence>
<dbReference type="Proteomes" id="UP000786811">
    <property type="component" value="Unassembled WGS sequence"/>
</dbReference>
<name>A0A8J2MU30_COTCN</name>